<evidence type="ECO:0000313" key="3">
    <source>
        <dbReference type="Proteomes" id="UP000235023"/>
    </source>
</evidence>
<sequence length="292" mass="33572">MPFSLPYYRDACQLPGPLPDQHEIKQATRTLPKGSDYGECLVVIRDIYVVKYGSLVDENEGYALLFVEEQLNIAAPRLYAMYRNQDTLYIVMKYVHGISLGAVWASLTEAKKNSIVRELRCVFDQMRALPSQGFYGSVNRGRVPRRYFFSREKDPAITGPFQTEEEFGTAIALRSKAVWSESGSHSFLSDYLARHLPSALVNHPPTFTHGDLYRENILVRKIVNSITSEEEYEVAALVDWETAGWYPSYWEYAHIFPLLQWVDDWPAYIEKILYPLPLEGAMMRVVFSGLEF</sequence>
<dbReference type="PANTHER" id="PTHR21310">
    <property type="entry name" value="AMINOGLYCOSIDE PHOSPHOTRANSFERASE-RELATED-RELATED"/>
    <property type="match status" value="1"/>
</dbReference>
<dbReference type="AlphaFoldDB" id="A0A2J5HVD6"/>
<dbReference type="SUPFAM" id="SSF56112">
    <property type="entry name" value="Protein kinase-like (PK-like)"/>
    <property type="match status" value="1"/>
</dbReference>
<organism evidence="2 3">
    <name type="scientific">Aspergillus taichungensis</name>
    <dbReference type="NCBI Taxonomy" id="482145"/>
    <lineage>
        <taxon>Eukaryota</taxon>
        <taxon>Fungi</taxon>
        <taxon>Dikarya</taxon>
        <taxon>Ascomycota</taxon>
        <taxon>Pezizomycotina</taxon>
        <taxon>Eurotiomycetes</taxon>
        <taxon>Eurotiomycetidae</taxon>
        <taxon>Eurotiales</taxon>
        <taxon>Aspergillaceae</taxon>
        <taxon>Aspergillus</taxon>
        <taxon>Aspergillus subgen. Circumdati</taxon>
    </lineage>
</organism>
<name>A0A2J5HVD6_9EURO</name>
<dbReference type="PANTHER" id="PTHR21310:SF48">
    <property type="entry name" value="AMINOGLYCOSIDE PHOSPHOTRANSFERASE DOMAIN-CONTAINING PROTEIN"/>
    <property type="match status" value="1"/>
</dbReference>
<dbReference type="Proteomes" id="UP000235023">
    <property type="component" value="Unassembled WGS sequence"/>
</dbReference>
<keyword evidence="3" id="KW-1185">Reference proteome</keyword>
<reference evidence="3" key="1">
    <citation type="submission" date="2017-12" db="EMBL/GenBank/DDBJ databases">
        <authorList>
            <consortium name="DOE Joint Genome Institute"/>
            <person name="Mondo S.J."/>
            <person name="Kjaerbolling I."/>
            <person name="Vesth T.C."/>
            <person name="Frisvad J.C."/>
            <person name="Nybo J.L."/>
            <person name="Theobald S."/>
            <person name="Kuo A."/>
            <person name="Bowyer P."/>
            <person name="Matsuda Y."/>
            <person name="Lyhne E.K."/>
            <person name="Kogle M.E."/>
            <person name="Clum A."/>
            <person name="Lipzen A."/>
            <person name="Salamov A."/>
            <person name="Ngan C.Y."/>
            <person name="Daum C."/>
            <person name="Chiniquy J."/>
            <person name="Barry K."/>
            <person name="LaButti K."/>
            <person name="Haridas S."/>
            <person name="Simmons B.A."/>
            <person name="Magnuson J.K."/>
            <person name="Mortensen U.H."/>
            <person name="Larsen T.O."/>
            <person name="Grigoriev I.V."/>
            <person name="Baker S.E."/>
            <person name="Andersen M.R."/>
            <person name="Nordberg H.P."/>
            <person name="Cantor M.N."/>
            <person name="Hua S.X."/>
        </authorList>
    </citation>
    <scope>NUCLEOTIDE SEQUENCE [LARGE SCALE GENOMIC DNA]</scope>
    <source>
        <strain evidence="3">IBT 19404</strain>
    </source>
</reference>
<dbReference type="CDD" id="cd05120">
    <property type="entry name" value="APH_ChoK_like"/>
    <property type="match status" value="1"/>
</dbReference>
<evidence type="ECO:0000259" key="1">
    <source>
        <dbReference type="Pfam" id="PF01636"/>
    </source>
</evidence>
<feature type="domain" description="Aminoglycoside phosphotransferase" evidence="1">
    <location>
        <begin position="67"/>
        <end position="263"/>
    </location>
</feature>
<proteinExistence type="predicted"/>
<dbReference type="GO" id="GO:0016740">
    <property type="term" value="F:transferase activity"/>
    <property type="evidence" value="ECO:0007669"/>
    <property type="project" value="UniProtKB-KW"/>
</dbReference>
<dbReference type="InterPro" id="IPR051678">
    <property type="entry name" value="AGP_Transferase"/>
</dbReference>
<dbReference type="EMBL" id="KZ559538">
    <property type="protein sequence ID" value="PLN81340.1"/>
    <property type="molecule type" value="Genomic_DNA"/>
</dbReference>
<dbReference type="Pfam" id="PF01636">
    <property type="entry name" value="APH"/>
    <property type="match status" value="1"/>
</dbReference>
<accession>A0A2J5HVD6</accession>
<evidence type="ECO:0000313" key="2">
    <source>
        <dbReference type="EMBL" id="PLN81340.1"/>
    </source>
</evidence>
<dbReference type="OrthoDB" id="4177236at2759"/>
<keyword evidence="2" id="KW-0808">Transferase</keyword>
<protein>
    <submittedName>
        <fullName evidence="2">Phosphotransferase family protein</fullName>
    </submittedName>
</protein>
<dbReference type="Gene3D" id="3.90.1200.10">
    <property type="match status" value="1"/>
</dbReference>
<gene>
    <name evidence="2" type="ORF">BDW42DRAFT_169261</name>
</gene>
<dbReference type="InterPro" id="IPR011009">
    <property type="entry name" value="Kinase-like_dom_sf"/>
</dbReference>
<dbReference type="InterPro" id="IPR002575">
    <property type="entry name" value="Aminoglycoside_PTrfase"/>
</dbReference>